<feature type="compositionally biased region" description="Low complexity" evidence="1">
    <location>
        <begin position="206"/>
        <end position="239"/>
    </location>
</feature>
<organism evidence="2 3">
    <name type="scientific">Cupriavidus taiwanensis</name>
    <dbReference type="NCBI Taxonomy" id="164546"/>
    <lineage>
        <taxon>Bacteria</taxon>
        <taxon>Pseudomonadati</taxon>
        <taxon>Pseudomonadota</taxon>
        <taxon>Betaproteobacteria</taxon>
        <taxon>Burkholderiales</taxon>
        <taxon>Burkholderiaceae</taxon>
        <taxon>Cupriavidus</taxon>
    </lineage>
</organism>
<sequence length="434" mass="46431">MSRNVNRLSRIVKSPRSVDRYSSHQPTGAIYAIPRRFPAPREHGQGGDHRGPVWPRVDAAGLPRGHPGDHGRTGAEGGRLLQRRRHRAAPARARARRQGLQAPVQVQRADRRRARRGAGHDHPGRRFDLVRAGRRRPGGQVAVRRHPPHAGGAAAQAGPGHRGHQHHADEHHGAALSGVPEGDFAGAPGLPGRLPRDDGAGRPGLGRRAPAPAAGVGHPAAFPADRHACAGNAGAPGARGRLHRSAQPDLDRHRRRLRRPQPVQLLQLRAPRPGRLHADRRVAAEERAAVQHDGDGDGPASALRHRGHHHRPAWQPHDLGAADRAVRARGARTGPRNRLGPGSARDLPHRHLVRQCRGHAAGQRHGPQPQVGAEEPAAARGRLTAVGGAGATPAPQGMTGVRHASPRRPRQSLHQHLPDGPCQPLLPGLRPDPA</sequence>
<feature type="region of interest" description="Disordered" evidence="1">
    <location>
        <begin position="1"/>
        <end position="349"/>
    </location>
</feature>
<feature type="compositionally biased region" description="Basic residues" evidence="1">
    <location>
        <begin position="132"/>
        <end position="148"/>
    </location>
</feature>
<feature type="compositionally biased region" description="Basic and acidic residues" evidence="1">
    <location>
        <begin position="276"/>
        <end position="295"/>
    </location>
</feature>
<dbReference type="AlphaFoldDB" id="A0A975XEZ7"/>
<evidence type="ECO:0000256" key="1">
    <source>
        <dbReference type="SAM" id="MobiDB-lite"/>
    </source>
</evidence>
<feature type="compositionally biased region" description="Basic and acidic residues" evidence="1">
    <location>
        <begin position="39"/>
        <end position="51"/>
    </location>
</feature>
<evidence type="ECO:0000313" key="2">
    <source>
        <dbReference type="EMBL" id="SOY65905.1"/>
    </source>
</evidence>
<feature type="compositionally biased region" description="Low complexity" evidence="1">
    <location>
        <begin position="149"/>
        <end position="159"/>
    </location>
</feature>
<evidence type="ECO:0000313" key="3">
    <source>
        <dbReference type="Proteomes" id="UP000257016"/>
    </source>
</evidence>
<feature type="region of interest" description="Disordered" evidence="1">
    <location>
        <begin position="386"/>
        <end position="434"/>
    </location>
</feature>
<name>A0A975XEZ7_9BURK</name>
<feature type="compositionally biased region" description="Basic residues" evidence="1">
    <location>
        <begin position="303"/>
        <end position="312"/>
    </location>
</feature>
<feature type="compositionally biased region" description="Basic residues" evidence="1">
    <location>
        <begin position="404"/>
        <end position="413"/>
    </location>
</feature>
<dbReference type="Proteomes" id="UP000257016">
    <property type="component" value="Unassembled WGS sequence"/>
</dbReference>
<reference evidence="2 3" key="1">
    <citation type="submission" date="2018-01" db="EMBL/GenBank/DDBJ databases">
        <authorList>
            <person name="Clerissi C."/>
        </authorList>
    </citation>
    <scope>NUCLEOTIDE SEQUENCE [LARGE SCALE GENOMIC DNA]</scope>
    <source>
        <strain evidence="2">Cupriavidus taiwanensis LMG 19430</strain>
    </source>
</reference>
<comment type="caution">
    <text evidence="2">The sequence shown here is derived from an EMBL/GenBank/DDBJ whole genome shotgun (WGS) entry which is preliminary data.</text>
</comment>
<feature type="compositionally biased region" description="Basic and acidic residues" evidence="1">
    <location>
        <begin position="118"/>
        <end position="131"/>
    </location>
</feature>
<feature type="compositionally biased region" description="Low complexity" evidence="1">
    <location>
        <begin position="391"/>
        <end position="400"/>
    </location>
</feature>
<proteinExistence type="predicted"/>
<protein>
    <submittedName>
        <fullName evidence="2">Uncharacterized protein</fullName>
    </submittedName>
</protein>
<feature type="compositionally biased region" description="Basic residues" evidence="1">
    <location>
        <begin position="81"/>
        <end position="97"/>
    </location>
</feature>
<dbReference type="EMBL" id="OFSN01000015">
    <property type="protein sequence ID" value="SOY65905.1"/>
    <property type="molecule type" value="Genomic_DNA"/>
</dbReference>
<feature type="compositionally biased region" description="Low complexity" evidence="1">
    <location>
        <begin position="98"/>
        <end position="107"/>
    </location>
</feature>
<gene>
    <name evidence="2" type="ORF">CBM2586_B10500</name>
</gene>
<accession>A0A975XEZ7</accession>
<feature type="compositionally biased region" description="Low complexity" evidence="1">
    <location>
        <begin position="260"/>
        <end position="273"/>
    </location>
</feature>